<evidence type="ECO:0000256" key="1">
    <source>
        <dbReference type="ARBA" id="ARBA00004651"/>
    </source>
</evidence>
<feature type="transmembrane region" description="Helical" evidence="6">
    <location>
        <begin position="146"/>
        <end position="164"/>
    </location>
</feature>
<sequence length="365" mass="40650">MAKEAEEKKIRFDGMILSGWQRFSNALLGRLLRKRVREDAALQKTLLQADIRIMPEVYKATAIMSTVVAFGIFIGVLVLALLPEIGAFALWENMQNPESIYPCIDWAFWHANDVDPNIDWSGEGPDGVTVAYGGCPHYSTKVVPGFARYGLIAVCGFFGPYFSYKHFLGTAERRKKERSEALEKYLPYAASYTAAMSAANATPANIFKSLALNQEIYGDIAYDSAMIYRDITLLGMDLVTAIRLSVDRAASPWVSEFFQGMVGTLSSGGSLKIYFLNRAEHYMRENRTRLGVFLETLAMMAESYVVVAVAMPLFLIVMLVIMFWVSGAGSEISESMVYGVVLGVLPMIHIAYSGLVWLMSKEMEM</sequence>
<protein>
    <submittedName>
        <fullName evidence="8">Bacterial type II secretion system protein F domain (FlaJ-A, flaJ)</fullName>
    </submittedName>
</protein>
<reference evidence="8" key="1">
    <citation type="journal article" date="2014" name="Genome Biol. Evol.">
        <title>Pangenome evidence for extensive interdomain horizontal transfer affecting lineage core and shell genes in uncultured planktonic thaumarchaeota and euryarchaeota.</title>
        <authorList>
            <person name="Deschamps P."/>
            <person name="Zivanovic Y."/>
            <person name="Moreira D."/>
            <person name="Rodriguez-Valera F."/>
            <person name="Lopez-Garcia P."/>
        </authorList>
    </citation>
    <scope>NUCLEOTIDE SEQUENCE</scope>
</reference>
<evidence type="ECO:0000256" key="3">
    <source>
        <dbReference type="ARBA" id="ARBA00022692"/>
    </source>
</evidence>
<evidence type="ECO:0000256" key="6">
    <source>
        <dbReference type="SAM" id="Phobius"/>
    </source>
</evidence>
<evidence type="ECO:0000256" key="5">
    <source>
        <dbReference type="ARBA" id="ARBA00023136"/>
    </source>
</evidence>
<proteinExistence type="predicted"/>
<accession>A0A075FZK5</accession>
<keyword evidence="3 6" id="KW-0812">Transmembrane</keyword>
<feature type="transmembrane region" description="Helical" evidence="6">
    <location>
        <begin position="62"/>
        <end position="82"/>
    </location>
</feature>
<keyword evidence="2" id="KW-1003">Cell membrane</keyword>
<dbReference type="AlphaFoldDB" id="A0A075FZK5"/>
<dbReference type="PANTHER" id="PTHR35402">
    <property type="entry name" value="INTEGRAL MEMBRANE PROTEIN-RELATED"/>
    <property type="match status" value="1"/>
</dbReference>
<dbReference type="GO" id="GO:0005886">
    <property type="term" value="C:plasma membrane"/>
    <property type="evidence" value="ECO:0007669"/>
    <property type="project" value="UniProtKB-SubCell"/>
</dbReference>
<keyword evidence="4 6" id="KW-1133">Transmembrane helix</keyword>
<dbReference type="Pfam" id="PF00482">
    <property type="entry name" value="T2SSF"/>
    <property type="match status" value="1"/>
</dbReference>
<keyword evidence="5 6" id="KW-0472">Membrane</keyword>
<comment type="subcellular location">
    <subcellularLocation>
        <location evidence="1">Cell membrane</location>
        <topology evidence="1">Multi-pass membrane protein</topology>
    </subcellularLocation>
</comment>
<evidence type="ECO:0000256" key="2">
    <source>
        <dbReference type="ARBA" id="ARBA00022475"/>
    </source>
</evidence>
<feature type="domain" description="Type II secretion system protein GspF" evidence="7">
    <location>
        <begin position="192"/>
        <end position="318"/>
    </location>
</feature>
<dbReference type="InterPro" id="IPR056569">
    <property type="entry name" value="ArlJ-like"/>
</dbReference>
<dbReference type="InterPro" id="IPR018076">
    <property type="entry name" value="T2SS_GspF_dom"/>
</dbReference>
<name>A0A075FZK5_9EURY</name>
<organism evidence="8">
    <name type="scientific">uncultured marine group II/III euryarchaeote AD1000_55_D10</name>
    <dbReference type="NCBI Taxonomy" id="1457785"/>
    <lineage>
        <taxon>Archaea</taxon>
        <taxon>Methanobacteriati</taxon>
        <taxon>Methanobacteriota</taxon>
        <taxon>environmental samples</taxon>
    </lineage>
</organism>
<dbReference type="PANTHER" id="PTHR35402:SF1">
    <property type="entry name" value="TYPE II SECRETION SYSTEM PROTEIN GSPF DOMAIN-CONTAINING PROTEIN"/>
    <property type="match status" value="1"/>
</dbReference>
<dbReference type="EMBL" id="KF900437">
    <property type="protein sequence ID" value="AIE95032.1"/>
    <property type="molecule type" value="Genomic_DNA"/>
</dbReference>
<evidence type="ECO:0000256" key="4">
    <source>
        <dbReference type="ARBA" id="ARBA00022989"/>
    </source>
</evidence>
<evidence type="ECO:0000259" key="7">
    <source>
        <dbReference type="Pfam" id="PF00482"/>
    </source>
</evidence>
<feature type="transmembrane region" description="Helical" evidence="6">
    <location>
        <begin position="337"/>
        <end position="359"/>
    </location>
</feature>
<evidence type="ECO:0000313" key="8">
    <source>
        <dbReference type="EMBL" id="AIE95032.1"/>
    </source>
</evidence>
<gene>
    <name evidence="8" type="primary">flaJ</name>
    <name evidence="8" type="synonym">flaJ-A</name>
</gene>
<feature type="transmembrane region" description="Helical" evidence="6">
    <location>
        <begin position="297"/>
        <end position="325"/>
    </location>
</feature>